<evidence type="ECO:0008006" key="2">
    <source>
        <dbReference type="Google" id="ProtNLM"/>
    </source>
</evidence>
<accession>A0A0F9ADG0</accession>
<comment type="caution">
    <text evidence="1">The sequence shown here is derived from an EMBL/GenBank/DDBJ whole genome shotgun (WGS) entry which is preliminary data.</text>
</comment>
<proteinExistence type="predicted"/>
<reference evidence="1" key="1">
    <citation type="journal article" date="2015" name="Nature">
        <title>Complex archaea that bridge the gap between prokaryotes and eukaryotes.</title>
        <authorList>
            <person name="Spang A."/>
            <person name="Saw J.H."/>
            <person name="Jorgensen S.L."/>
            <person name="Zaremba-Niedzwiedzka K."/>
            <person name="Martijn J."/>
            <person name="Lind A.E."/>
            <person name="van Eijk R."/>
            <person name="Schleper C."/>
            <person name="Guy L."/>
            <person name="Ettema T.J."/>
        </authorList>
    </citation>
    <scope>NUCLEOTIDE SEQUENCE</scope>
</reference>
<dbReference type="Gene3D" id="3.90.320.10">
    <property type="match status" value="1"/>
</dbReference>
<dbReference type="InterPro" id="IPR011604">
    <property type="entry name" value="PDDEXK-like_dom_sf"/>
</dbReference>
<sequence>TTGHPTCQTDNQQRQGKLFMTATVTSLPLAEPKRDRYGRYLLPHPDTGKEQPWTRVTTIASTTADRFGLEAWAQRNTVLGIGLRPDLYALAVSSTVDDRQQLTRVVKQAQEAAKASSGANLGTALHRITERSDRGEEVDVPAEWKGDVYAYHQTLADHHVTIHSDWIERIVVLPELGIAGTLDRLVTLAGQAAMTVADLKTGKDVVKYGTTEIAIQLALYANATHVWNGDGYDPMPPTNTDKGLIIHLPVGKAECNLHTVDIAAGWETVQLALAVREWRKRKDLTAPYSILDQAENMLKPVNTPKPVNDDDW</sequence>
<dbReference type="AlphaFoldDB" id="A0A0F9ADG0"/>
<dbReference type="EMBL" id="LAZR01043292">
    <property type="protein sequence ID" value="KKL07440.1"/>
    <property type="molecule type" value="Genomic_DNA"/>
</dbReference>
<protein>
    <recommendedName>
        <fullName evidence="2">PD-(D/E)XK endonuclease-like domain-containing protein</fullName>
    </recommendedName>
</protein>
<gene>
    <name evidence="1" type="ORF">LCGC14_2585990</name>
</gene>
<name>A0A0F9ADG0_9ZZZZ</name>
<feature type="non-terminal residue" evidence="1">
    <location>
        <position position="1"/>
    </location>
</feature>
<organism evidence="1">
    <name type="scientific">marine sediment metagenome</name>
    <dbReference type="NCBI Taxonomy" id="412755"/>
    <lineage>
        <taxon>unclassified sequences</taxon>
        <taxon>metagenomes</taxon>
        <taxon>ecological metagenomes</taxon>
    </lineage>
</organism>
<evidence type="ECO:0000313" key="1">
    <source>
        <dbReference type="EMBL" id="KKL07440.1"/>
    </source>
</evidence>